<evidence type="ECO:0000313" key="1">
    <source>
        <dbReference type="EMBL" id="RCI07007.1"/>
    </source>
</evidence>
<name>A0A367KXZ2_RHIST</name>
<dbReference type="EMBL" id="PJQM01000048">
    <property type="protein sequence ID" value="RCI07007.1"/>
    <property type="molecule type" value="Genomic_DNA"/>
</dbReference>
<keyword evidence="2" id="KW-1185">Reference proteome</keyword>
<proteinExistence type="predicted"/>
<dbReference type="Proteomes" id="UP000253551">
    <property type="component" value="Unassembled WGS sequence"/>
</dbReference>
<dbReference type="STRING" id="4846.A0A367KXZ2"/>
<evidence type="ECO:0000313" key="2">
    <source>
        <dbReference type="Proteomes" id="UP000253551"/>
    </source>
</evidence>
<protein>
    <submittedName>
        <fullName evidence="1">Uncharacterized protein</fullName>
    </submittedName>
</protein>
<gene>
    <name evidence="1" type="ORF">CU098_013958</name>
</gene>
<organism evidence="1 2">
    <name type="scientific">Rhizopus stolonifer</name>
    <name type="common">Rhizopus nigricans</name>
    <dbReference type="NCBI Taxonomy" id="4846"/>
    <lineage>
        <taxon>Eukaryota</taxon>
        <taxon>Fungi</taxon>
        <taxon>Fungi incertae sedis</taxon>
        <taxon>Mucoromycota</taxon>
        <taxon>Mucoromycotina</taxon>
        <taxon>Mucoromycetes</taxon>
        <taxon>Mucorales</taxon>
        <taxon>Mucorineae</taxon>
        <taxon>Rhizopodaceae</taxon>
        <taxon>Rhizopus</taxon>
    </lineage>
</organism>
<comment type="caution">
    <text evidence="1">The sequence shown here is derived from an EMBL/GenBank/DDBJ whole genome shotgun (WGS) entry which is preliminary data.</text>
</comment>
<accession>A0A367KXZ2</accession>
<dbReference type="AlphaFoldDB" id="A0A367KXZ2"/>
<reference evidence="1 2" key="1">
    <citation type="journal article" date="2018" name="G3 (Bethesda)">
        <title>Phylogenetic and Phylogenomic Definition of Rhizopus Species.</title>
        <authorList>
            <person name="Gryganskyi A.P."/>
            <person name="Golan J."/>
            <person name="Dolatabadi S."/>
            <person name="Mondo S."/>
            <person name="Robb S."/>
            <person name="Idnurm A."/>
            <person name="Muszewska A."/>
            <person name="Steczkiewicz K."/>
            <person name="Masonjones S."/>
            <person name="Liao H.L."/>
            <person name="Gajdeczka M.T."/>
            <person name="Anike F."/>
            <person name="Vuek A."/>
            <person name="Anishchenko I.M."/>
            <person name="Voigt K."/>
            <person name="de Hoog G.S."/>
            <person name="Smith M.E."/>
            <person name="Heitman J."/>
            <person name="Vilgalys R."/>
            <person name="Stajich J.E."/>
        </authorList>
    </citation>
    <scope>NUCLEOTIDE SEQUENCE [LARGE SCALE GENOMIC DNA]</scope>
    <source>
        <strain evidence="1 2">LSU 92-RS-03</strain>
    </source>
</reference>
<dbReference type="OrthoDB" id="5973539at2759"/>
<sequence>MTTEDYPIDENAPAQPFEPEIERQIENNDQAGLMRSFTFLVDKSTQSDAAAAVVENGIHAPSSKIPKHWHRRKLTSWLHKHLVPESLRSAIEKKYGNFIIIRSTGELHYEEMPIYTRIGMHLIFGGYHRDKGKHHSNEHSIECVI</sequence>